<evidence type="ECO:0000256" key="8">
    <source>
        <dbReference type="PIRSR" id="PIRSR000114-2"/>
    </source>
</evidence>
<reference evidence="15" key="2">
    <citation type="submission" date="2023-06" db="EMBL/GenBank/DDBJ databases">
        <authorList>
            <consortium name="Lawrence Berkeley National Laboratory"/>
            <person name="Haridas S."/>
            <person name="Hensen N."/>
            <person name="Bonometti L."/>
            <person name="Westerberg I."/>
            <person name="Brannstrom I.O."/>
            <person name="Guillou S."/>
            <person name="Cros-Aarteil S."/>
            <person name="Calhoun S."/>
            <person name="Kuo A."/>
            <person name="Mondo S."/>
            <person name="Pangilinan J."/>
            <person name="Riley R."/>
            <person name="LaButti K."/>
            <person name="Andreopoulos B."/>
            <person name="Lipzen A."/>
            <person name="Chen C."/>
            <person name="Yanf M."/>
            <person name="Daum C."/>
            <person name="Ng V."/>
            <person name="Clum A."/>
            <person name="Steindorff A."/>
            <person name="Ohm R."/>
            <person name="Martin F."/>
            <person name="Silar P."/>
            <person name="Natvig D."/>
            <person name="Lalanne C."/>
            <person name="Gautier V."/>
            <person name="Ament-velasquez S.L."/>
            <person name="Kruys A."/>
            <person name="Hutchinson M.I."/>
            <person name="Powell A.J."/>
            <person name="Barry K."/>
            <person name="Miller A.N."/>
            <person name="Grigoriev I.V."/>
            <person name="Debuchy R."/>
            <person name="Gladieux P."/>
            <person name="Thoren M.H."/>
            <person name="Johannesson H."/>
        </authorList>
    </citation>
    <scope>NUCLEOTIDE SEQUENCE</scope>
    <source>
        <strain evidence="15">CBS 232.78</strain>
    </source>
</reference>
<dbReference type="EC" id="1.1.1.8" evidence="2 11"/>
<evidence type="ECO:0000313" key="16">
    <source>
        <dbReference type="Proteomes" id="UP001285441"/>
    </source>
</evidence>
<dbReference type="PIRSF" id="PIRSF000114">
    <property type="entry name" value="Glycerol-3-P_dh"/>
    <property type="match status" value="1"/>
</dbReference>
<dbReference type="PRINTS" id="PR00077">
    <property type="entry name" value="GPDHDRGNASE"/>
</dbReference>
<dbReference type="InterPro" id="IPR008927">
    <property type="entry name" value="6-PGluconate_DH-like_C_sf"/>
</dbReference>
<evidence type="ECO:0000256" key="10">
    <source>
        <dbReference type="RuleBase" id="RU000437"/>
    </source>
</evidence>
<feature type="domain" description="Glycerol-3-phosphate dehydrogenase NAD-dependent C-terminal" evidence="14">
    <location>
        <begin position="263"/>
        <end position="409"/>
    </location>
</feature>
<dbReference type="InterPro" id="IPR006109">
    <property type="entry name" value="G3P_DH_NAD-dep_C"/>
</dbReference>
<evidence type="ECO:0000256" key="9">
    <source>
        <dbReference type="PIRSR" id="PIRSR000114-3"/>
    </source>
</evidence>
<dbReference type="Pfam" id="PF01210">
    <property type="entry name" value="NAD_Gly3P_dh_N"/>
    <property type="match status" value="1"/>
</dbReference>
<dbReference type="PANTHER" id="PTHR11728">
    <property type="entry name" value="GLYCEROL-3-PHOSPHATE DEHYDROGENASE"/>
    <property type="match status" value="1"/>
</dbReference>
<dbReference type="GO" id="GO:0005975">
    <property type="term" value="P:carbohydrate metabolic process"/>
    <property type="evidence" value="ECO:0007669"/>
    <property type="project" value="InterPro"/>
</dbReference>
<dbReference type="Proteomes" id="UP001285441">
    <property type="component" value="Unassembled WGS sequence"/>
</dbReference>
<feature type="binding site" evidence="9">
    <location>
        <position position="121"/>
    </location>
    <ligand>
        <name>NAD(+)</name>
        <dbReference type="ChEBI" id="CHEBI:57540"/>
    </ligand>
</feature>
<comment type="similarity">
    <text evidence="1 10">Belongs to the NAD-dependent glycerol-3-phosphate dehydrogenase family.</text>
</comment>
<protein>
    <recommendedName>
        <fullName evidence="6 11">Glycerol-3-phosphate dehydrogenase [NAD(+)]</fullName>
        <ecNumber evidence="2 11">1.1.1.8</ecNumber>
    </recommendedName>
</protein>
<dbReference type="InterPro" id="IPR013328">
    <property type="entry name" value="6PGD_dom2"/>
</dbReference>
<dbReference type="InterPro" id="IPR036291">
    <property type="entry name" value="NAD(P)-bd_dom_sf"/>
</dbReference>
<keyword evidence="4 9" id="KW-0520">NAD</keyword>
<keyword evidence="3 10" id="KW-0560">Oxidoreductase</keyword>
<comment type="catalytic activity">
    <reaction evidence="5 11">
        <text>sn-glycerol 3-phosphate + NAD(+) = dihydroxyacetone phosphate + NADH + H(+)</text>
        <dbReference type="Rhea" id="RHEA:11092"/>
        <dbReference type="ChEBI" id="CHEBI:15378"/>
        <dbReference type="ChEBI" id="CHEBI:57540"/>
        <dbReference type="ChEBI" id="CHEBI:57597"/>
        <dbReference type="ChEBI" id="CHEBI:57642"/>
        <dbReference type="ChEBI" id="CHEBI:57945"/>
        <dbReference type="EC" id="1.1.1.8"/>
    </reaction>
</comment>
<dbReference type="SUPFAM" id="SSF51735">
    <property type="entry name" value="NAD(P)-binding Rossmann-fold domains"/>
    <property type="match status" value="1"/>
</dbReference>
<feature type="binding site" evidence="9">
    <location>
        <position position="369"/>
    </location>
    <ligand>
        <name>NAD(+)</name>
        <dbReference type="ChEBI" id="CHEBI:57540"/>
    </ligand>
</feature>
<dbReference type="EMBL" id="JAULSW010000001">
    <property type="protein sequence ID" value="KAK3393449.1"/>
    <property type="molecule type" value="Genomic_DNA"/>
</dbReference>
<dbReference type="GO" id="GO:0005634">
    <property type="term" value="C:nucleus"/>
    <property type="evidence" value="ECO:0007669"/>
    <property type="project" value="TreeGrafter"/>
</dbReference>
<proteinExistence type="inferred from homology"/>
<dbReference type="AlphaFoldDB" id="A0AAE0P4Z8"/>
<feature type="binding site" evidence="9">
    <location>
        <position position="177"/>
    </location>
    <ligand>
        <name>NAD(+)</name>
        <dbReference type="ChEBI" id="CHEBI:57540"/>
    </ligand>
</feature>
<dbReference type="InterPro" id="IPR011128">
    <property type="entry name" value="G3P_DH_NAD-dep_N"/>
</dbReference>
<dbReference type="Pfam" id="PF07479">
    <property type="entry name" value="NAD_Gly3P_dh_C"/>
    <property type="match status" value="1"/>
</dbReference>
<dbReference type="GO" id="GO:0046168">
    <property type="term" value="P:glycerol-3-phosphate catabolic process"/>
    <property type="evidence" value="ECO:0007669"/>
    <property type="project" value="UniProtKB-UniRule"/>
</dbReference>
<organism evidence="15 16">
    <name type="scientific">Podospora didyma</name>
    <dbReference type="NCBI Taxonomy" id="330526"/>
    <lineage>
        <taxon>Eukaryota</taxon>
        <taxon>Fungi</taxon>
        <taxon>Dikarya</taxon>
        <taxon>Ascomycota</taxon>
        <taxon>Pezizomycotina</taxon>
        <taxon>Sordariomycetes</taxon>
        <taxon>Sordariomycetidae</taxon>
        <taxon>Sordariales</taxon>
        <taxon>Podosporaceae</taxon>
        <taxon>Podospora</taxon>
    </lineage>
</organism>
<dbReference type="FunFam" id="1.10.1040.10:FF:000004">
    <property type="entry name" value="Glycerol-3-phosphate dehydrogenase [NAD(+)]"/>
    <property type="match status" value="1"/>
</dbReference>
<dbReference type="Gene3D" id="3.40.50.720">
    <property type="entry name" value="NAD(P)-binding Rossmann-like Domain"/>
    <property type="match status" value="1"/>
</dbReference>
<evidence type="ECO:0000256" key="2">
    <source>
        <dbReference type="ARBA" id="ARBA00013218"/>
    </source>
</evidence>
<evidence type="ECO:0000256" key="6">
    <source>
        <dbReference type="ARBA" id="ARBA00072861"/>
    </source>
</evidence>
<evidence type="ECO:0000259" key="13">
    <source>
        <dbReference type="Pfam" id="PF01210"/>
    </source>
</evidence>
<reference evidence="15" key="1">
    <citation type="journal article" date="2023" name="Mol. Phylogenet. Evol.">
        <title>Genome-scale phylogeny and comparative genomics of the fungal order Sordariales.</title>
        <authorList>
            <person name="Hensen N."/>
            <person name="Bonometti L."/>
            <person name="Westerberg I."/>
            <person name="Brannstrom I.O."/>
            <person name="Guillou S."/>
            <person name="Cros-Aarteil S."/>
            <person name="Calhoun S."/>
            <person name="Haridas S."/>
            <person name="Kuo A."/>
            <person name="Mondo S."/>
            <person name="Pangilinan J."/>
            <person name="Riley R."/>
            <person name="LaButti K."/>
            <person name="Andreopoulos B."/>
            <person name="Lipzen A."/>
            <person name="Chen C."/>
            <person name="Yan M."/>
            <person name="Daum C."/>
            <person name="Ng V."/>
            <person name="Clum A."/>
            <person name="Steindorff A."/>
            <person name="Ohm R.A."/>
            <person name="Martin F."/>
            <person name="Silar P."/>
            <person name="Natvig D.O."/>
            <person name="Lalanne C."/>
            <person name="Gautier V."/>
            <person name="Ament-Velasquez S.L."/>
            <person name="Kruys A."/>
            <person name="Hutchinson M.I."/>
            <person name="Powell A.J."/>
            <person name="Barry K."/>
            <person name="Miller A.N."/>
            <person name="Grigoriev I.V."/>
            <person name="Debuchy R."/>
            <person name="Gladieux P."/>
            <person name="Hiltunen Thoren M."/>
            <person name="Johannesson H."/>
        </authorList>
    </citation>
    <scope>NUCLEOTIDE SEQUENCE</scope>
    <source>
        <strain evidence="15">CBS 232.78</strain>
    </source>
</reference>
<evidence type="ECO:0000259" key="14">
    <source>
        <dbReference type="Pfam" id="PF07479"/>
    </source>
</evidence>
<evidence type="ECO:0000256" key="5">
    <source>
        <dbReference type="ARBA" id="ARBA00048683"/>
    </source>
</evidence>
<feature type="active site" description="Proton acceptor" evidence="7">
    <location>
        <position position="274"/>
    </location>
</feature>
<feature type="domain" description="Glycerol-3-phosphate dehydrogenase NAD-dependent N-terminal" evidence="13">
    <location>
        <begin position="13"/>
        <end position="194"/>
    </location>
</feature>
<evidence type="ECO:0000256" key="7">
    <source>
        <dbReference type="PIRSR" id="PIRSR000114-1"/>
    </source>
</evidence>
<dbReference type="GO" id="GO:0141152">
    <property type="term" value="F:glycerol-3-phosphate dehydrogenase (NAD+) activity"/>
    <property type="evidence" value="ECO:0007669"/>
    <property type="project" value="UniProtKB-UniRule"/>
</dbReference>
<feature type="binding site" evidence="9">
    <location>
        <begin position="18"/>
        <end position="23"/>
    </location>
    <ligand>
        <name>NAD(+)</name>
        <dbReference type="ChEBI" id="CHEBI:57540"/>
    </ligand>
</feature>
<evidence type="ECO:0000256" key="3">
    <source>
        <dbReference type="ARBA" id="ARBA00023002"/>
    </source>
</evidence>
<dbReference type="GO" id="GO:0005829">
    <property type="term" value="C:cytosol"/>
    <property type="evidence" value="ECO:0007669"/>
    <property type="project" value="TreeGrafter"/>
</dbReference>
<evidence type="ECO:0000256" key="4">
    <source>
        <dbReference type="ARBA" id="ARBA00023027"/>
    </source>
</evidence>
<evidence type="ECO:0000256" key="1">
    <source>
        <dbReference type="ARBA" id="ARBA00011009"/>
    </source>
</evidence>
<evidence type="ECO:0000313" key="15">
    <source>
        <dbReference type="EMBL" id="KAK3393449.1"/>
    </source>
</evidence>
<sequence length="415" mass="45540">MTVTEGAPRLRHKVTVIGSGNWGTTVAKLVAENTAGHPDLFEEDVQMWVYEEKVTIAPDSKHYDPAVGDSPQNLTAVINKYHENVKYLPGIALPRNVVANPSLVDAVKDSSVLIFNLPHEFIGNICRQIKDHILPYARGISCIKGVTVSEDNIELICEYISETLGIYCGALSGANIASEIANEQWCETTIAYNTPAGDLHNSSSSSNGKTASNGDGLIEFTDSRGRVSKTKLTPMPATYPTLDHDELHKLFARPYFTVSMVSDVVGVSLGGALKNIVALACGFVEGHGWNMTAKTAVMRRGMLEMIAFAREFYPETIQEKTFWEESAGWGDMIVSCTSARNWRYSKMAVERGVTVEEIEKTELNGQKLQGISTTREVASFLKAKGVQDKYPLFMLVEGILDANVDVEDIPALIRK</sequence>
<feature type="binding site" evidence="8">
    <location>
        <begin position="340"/>
        <end position="341"/>
    </location>
    <ligand>
        <name>substrate</name>
    </ligand>
</feature>
<dbReference type="Gene3D" id="1.10.1040.10">
    <property type="entry name" value="N-(1-d-carboxylethyl)-l-norvaline Dehydrogenase, domain 2"/>
    <property type="match status" value="1"/>
</dbReference>
<dbReference type="SUPFAM" id="SSF48179">
    <property type="entry name" value="6-phosphogluconate dehydrogenase C-terminal domain-like"/>
    <property type="match status" value="1"/>
</dbReference>
<comment type="caution">
    <text evidence="15">The sequence shown here is derived from an EMBL/GenBank/DDBJ whole genome shotgun (WGS) entry which is preliminary data.</text>
</comment>
<dbReference type="InterPro" id="IPR006168">
    <property type="entry name" value="G3P_DH_NAD-dep"/>
</dbReference>
<feature type="binding site" evidence="9">
    <location>
        <position position="340"/>
    </location>
    <ligand>
        <name>NAD(+)</name>
        <dbReference type="ChEBI" id="CHEBI:57540"/>
    </ligand>
</feature>
<evidence type="ECO:0000256" key="12">
    <source>
        <dbReference type="SAM" id="MobiDB-lite"/>
    </source>
</evidence>
<feature type="binding site" evidence="9">
    <location>
        <position position="367"/>
    </location>
    <ligand>
        <name>NAD(+)</name>
        <dbReference type="ChEBI" id="CHEBI:57540"/>
    </ligand>
</feature>
<keyword evidence="16" id="KW-1185">Reference proteome</keyword>
<evidence type="ECO:0000256" key="11">
    <source>
        <dbReference type="RuleBase" id="RU361243"/>
    </source>
</evidence>
<feature type="region of interest" description="Disordered" evidence="12">
    <location>
        <begin position="201"/>
        <end position="220"/>
    </location>
</feature>
<name>A0AAE0P4Z8_9PEZI</name>
<accession>A0AAE0P4Z8</accession>
<dbReference type="GO" id="GO:0051287">
    <property type="term" value="F:NAD binding"/>
    <property type="evidence" value="ECO:0007669"/>
    <property type="project" value="UniProtKB-UniRule"/>
</dbReference>
<feature type="binding site" evidence="8">
    <location>
        <position position="144"/>
    </location>
    <ligand>
        <name>substrate</name>
    </ligand>
</feature>
<dbReference type="PANTHER" id="PTHR11728:SF8">
    <property type="entry name" value="GLYCEROL-3-PHOSPHATE DEHYDROGENASE [NAD(+)]-RELATED"/>
    <property type="match status" value="1"/>
</dbReference>
<gene>
    <name evidence="15" type="ORF">B0H63DRAFT_458247</name>
</gene>